<accession>W9YRV2</accession>
<dbReference type="RefSeq" id="XP_007719861.1">
    <property type="nucleotide sequence ID" value="XM_007721671.1"/>
</dbReference>
<proteinExistence type="inferred from homology"/>
<dbReference type="PANTHER" id="PTHR42877">
    <property type="entry name" value="L-ORNITHINE N(5)-MONOOXYGENASE-RELATED"/>
    <property type="match status" value="1"/>
</dbReference>
<dbReference type="EMBL" id="AMWN01000001">
    <property type="protein sequence ID" value="EXJ95632.1"/>
    <property type="molecule type" value="Genomic_DNA"/>
</dbReference>
<reference evidence="3 4" key="1">
    <citation type="submission" date="2013-03" db="EMBL/GenBank/DDBJ databases">
        <title>The Genome Sequence of Capronia coronata CBS 617.96.</title>
        <authorList>
            <consortium name="The Broad Institute Genomics Platform"/>
            <person name="Cuomo C."/>
            <person name="de Hoog S."/>
            <person name="Gorbushina A."/>
            <person name="Walker B."/>
            <person name="Young S.K."/>
            <person name="Zeng Q."/>
            <person name="Gargeya S."/>
            <person name="Fitzgerald M."/>
            <person name="Haas B."/>
            <person name="Abouelleil A."/>
            <person name="Allen A.W."/>
            <person name="Alvarado L."/>
            <person name="Arachchi H.M."/>
            <person name="Berlin A.M."/>
            <person name="Chapman S.B."/>
            <person name="Gainer-Dewar J."/>
            <person name="Goldberg J."/>
            <person name="Griggs A."/>
            <person name="Gujja S."/>
            <person name="Hansen M."/>
            <person name="Howarth C."/>
            <person name="Imamovic A."/>
            <person name="Ireland A."/>
            <person name="Larimer J."/>
            <person name="McCowan C."/>
            <person name="Murphy C."/>
            <person name="Pearson M."/>
            <person name="Poon T.W."/>
            <person name="Priest M."/>
            <person name="Roberts A."/>
            <person name="Saif S."/>
            <person name="Shea T."/>
            <person name="Sisk P."/>
            <person name="Sykes S."/>
            <person name="Wortman J."/>
            <person name="Nusbaum C."/>
            <person name="Birren B."/>
        </authorList>
    </citation>
    <scope>NUCLEOTIDE SEQUENCE [LARGE SCALE GENOMIC DNA]</scope>
    <source>
        <strain evidence="3 4">CBS 617.96</strain>
    </source>
</reference>
<gene>
    <name evidence="3" type="ORF">A1O1_00754</name>
</gene>
<evidence type="ECO:0000256" key="1">
    <source>
        <dbReference type="ARBA" id="ARBA00001974"/>
    </source>
</evidence>
<dbReference type="AlphaFoldDB" id="W9YRV2"/>
<dbReference type="STRING" id="1182541.W9YRV2"/>
<dbReference type="SUPFAM" id="SSF51905">
    <property type="entry name" value="FAD/NAD(P)-binding domain"/>
    <property type="match status" value="1"/>
</dbReference>
<comment type="cofactor">
    <cofactor evidence="1">
        <name>FAD</name>
        <dbReference type="ChEBI" id="CHEBI:57692"/>
    </cofactor>
</comment>
<dbReference type="Proteomes" id="UP000019484">
    <property type="component" value="Unassembled WGS sequence"/>
</dbReference>
<organism evidence="3 4">
    <name type="scientific">Capronia coronata CBS 617.96</name>
    <dbReference type="NCBI Taxonomy" id="1182541"/>
    <lineage>
        <taxon>Eukaryota</taxon>
        <taxon>Fungi</taxon>
        <taxon>Dikarya</taxon>
        <taxon>Ascomycota</taxon>
        <taxon>Pezizomycotina</taxon>
        <taxon>Eurotiomycetes</taxon>
        <taxon>Chaetothyriomycetidae</taxon>
        <taxon>Chaetothyriales</taxon>
        <taxon>Herpotrichiellaceae</taxon>
        <taxon>Capronia</taxon>
    </lineage>
</organism>
<evidence type="ECO:0000313" key="3">
    <source>
        <dbReference type="EMBL" id="EXJ95632.1"/>
    </source>
</evidence>
<evidence type="ECO:0000313" key="4">
    <source>
        <dbReference type="Proteomes" id="UP000019484"/>
    </source>
</evidence>
<dbReference type="eggNOG" id="KOG1399">
    <property type="taxonomic scope" value="Eukaryota"/>
</dbReference>
<dbReference type="OrthoDB" id="74360at2759"/>
<comment type="similarity">
    <text evidence="2">Belongs to the FAD-binding monooxygenase family.</text>
</comment>
<evidence type="ECO:0000256" key="2">
    <source>
        <dbReference type="ARBA" id="ARBA00010139"/>
    </source>
</evidence>
<comment type="caution">
    <text evidence="3">The sequence shown here is derived from an EMBL/GenBank/DDBJ whole genome shotgun (WGS) entry which is preliminary data.</text>
</comment>
<dbReference type="InterPro" id="IPR051209">
    <property type="entry name" value="FAD-bind_Monooxygenase_sf"/>
</dbReference>
<dbReference type="InterPro" id="IPR036188">
    <property type="entry name" value="FAD/NAD-bd_sf"/>
</dbReference>
<name>W9YRV2_9EURO</name>
<dbReference type="Gene3D" id="3.50.50.60">
    <property type="entry name" value="FAD/NAD(P)-binding domain"/>
    <property type="match status" value="1"/>
</dbReference>
<sequence length="186" mass="21423">MSMLESPTGASTNIRDAVATVSLNLHSYSLVHFLTAIVWSHLYSFSFEQNPDWTREYPGQEEILEYLMGIAQKYELYPYTRFNTAVDAAFWENAAKKWKTTVSIQGGKDAEFGRSYTVTSDFPVSGVGQLNVPNLPDILALDEFRGKLMHSARCDWSYYQRFPNWAIPRLDAPIPSWKRSLYRYVQ</sequence>
<dbReference type="GeneID" id="19155660"/>
<keyword evidence="4" id="KW-1185">Reference proteome</keyword>
<dbReference type="HOGENOM" id="CLU_1454202_0_0_1"/>
<dbReference type="PANTHER" id="PTHR42877:SF4">
    <property type="entry name" value="FAD_NAD(P)-BINDING DOMAIN-CONTAINING PROTEIN-RELATED"/>
    <property type="match status" value="1"/>
</dbReference>
<protein>
    <submittedName>
        <fullName evidence="3">Uncharacterized protein</fullName>
    </submittedName>
</protein>